<organism evidence="1 2">
    <name type="scientific">Adlercreutzia equolifaciens</name>
    <dbReference type="NCBI Taxonomy" id="446660"/>
    <lineage>
        <taxon>Bacteria</taxon>
        <taxon>Bacillati</taxon>
        <taxon>Actinomycetota</taxon>
        <taxon>Coriobacteriia</taxon>
        <taxon>Eggerthellales</taxon>
        <taxon>Eggerthellaceae</taxon>
        <taxon>Adlercreutzia</taxon>
    </lineage>
</organism>
<evidence type="ECO:0000313" key="2">
    <source>
        <dbReference type="Proteomes" id="UP000472380"/>
    </source>
</evidence>
<dbReference type="EMBL" id="VJNE01000023">
    <property type="protein sequence ID" value="MZG28812.1"/>
    <property type="molecule type" value="Genomic_DNA"/>
</dbReference>
<gene>
    <name evidence="1" type="ORF">FM068_09505</name>
</gene>
<proteinExistence type="predicted"/>
<dbReference type="Proteomes" id="UP000472380">
    <property type="component" value="Unassembled WGS sequence"/>
</dbReference>
<comment type="caution">
    <text evidence="1">The sequence shown here is derived from an EMBL/GenBank/DDBJ whole genome shotgun (WGS) entry which is preliminary data.</text>
</comment>
<accession>A0A6L8Q687</accession>
<evidence type="ECO:0000313" key="1">
    <source>
        <dbReference type="EMBL" id="MZG28812.1"/>
    </source>
</evidence>
<dbReference type="AlphaFoldDB" id="A0A6L8Q687"/>
<name>A0A6L8Q687_9ACTN</name>
<reference evidence="1 2" key="1">
    <citation type="submission" date="2019-07" db="EMBL/GenBank/DDBJ databases">
        <title>Draft genome sequence of Adlercreutzia equolifaciens IPLA 37004, a human intestinal strain that does not produces equol from daidzein.</title>
        <authorList>
            <person name="Vazquez L."/>
            <person name="Florez A.B."/>
            <person name="Mayo B."/>
        </authorList>
    </citation>
    <scope>NUCLEOTIDE SEQUENCE [LARGE SCALE GENOMIC DNA]</scope>
    <source>
        <strain evidence="1 2">IPLA 37004</strain>
    </source>
</reference>
<sequence length="173" mass="20151">MRFYRFRHPQQDGFPKEIELFSRITLEEPLDVGQRIVPVPLSGGLSSLSAILLDDDYYNLLKEGRQSIDGISVLAPEWLILFKMKARIDLVRRSREAGDVDSRDLKKHLRDVFRLWEYVDPEARVAVSFPIEADIKEFFDTSDITSQQLKQIGIDEPVELIVEDLKRIYDLTR</sequence>
<dbReference type="RefSeq" id="WP_161128247.1">
    <property type="nucleotide sequence ID" value="NZ_CBCTOK010000002.1"/>
</dbReference>
<protein>
    <submittedName>
        <fullName evidence="1">Uncharacterized protein</fullName>
    </submittedName>
</protein>